<feature type="coiled-coil region" evidence="1">
    <location>
        <begin position="207"/>
        <end position="266"/>
    </location>
</feature>
<proteinExistence type="predicted"/>
<dbReference type="EMBL" id="LBMM01013434">
    <property type="protein sequence ID" value="KMQ85641.1"/>
    <property type="molecule type" value="Genomic_DNA"/>
</dbReference>
<dbReference type="PaxDb" id="67767-A0A0J7K629"/>
<keyword evidence="1" id="KW-0175">Coiled coil</keyword>
<reference evidence="2 3" key="1">
    <citation type="submission" date="2015-04" db="EMBL/GenBank/DDBJ databases">
        <title>Lasius niger genome sequencing.</title>
        <authorList>
            <person name="Konorov E.A."/>
            <person name="Nikitin M.A."/>
            <person name="Kirill M.V."/>
            <person name="Chang P."/>
        </authorList>
    </citation>
    <scope>NUCLEOTIDE SEQUENCE [LARGE SCALE GENOMIC DNA]</scope>
    <source>
        <tissue evidence="2">Whole</tissue>
    </source>
</reference>
<gene>
    <name evidence="2" type="ORF">RF55_15674</name>
</gene>
<dbReference type="STRING" id="67767.A0A0J7K629"/>
<dbReference type="OrthoDB" id="6755785at2759"/>
<dbReference type="SUPFAM" id="SSF56219">
    <property type="entry name" value="DNase I-like"/>
    <property type="match status" value="1"/>
</dbReference>
<dbReference type="AlphaFoldDB" id="A0A0J7K629"/>
<evidence type="ECO:0000256" key="1">
    <source>
        <dbReference type="SAM" id="Coils"/>
    </source>
</evidence>
<evidence type="ECO:0000313" key="2">
    <source>
        <dbReference type="EMBL" id="KMQ85641.1"/>
    </source>
</evidence>
<dbReference type="Proteomes" id="UP000036403">
    <property type="component" value="Unassembled WGS sequence"/>
</dbReference>
<evidence type="ECO:0000313" key="3">
    <source>
        <dbReference type="Proteomes" id="UP000036403"/>
    </source>
</evidence>
<organism evidence="2 3">
    <name type="scientific">Lasius niger</name>
    <name type="common">Black garden ant</name>
    <dbReference type="NCBI Taxonomy" id="67767"/>
    <lineage>
        <taxon>Eukaryota</taxon>
        <taxon>Metazoa</taxon>
        <taxon>Ecdysozoa</taxon>
        <taxon>Arthropoda</taxon>
        <taxon>Hexapoda</taxon>
        <taxon>Insecta</taxon>
        <taxon>Pterygota</taxon>
        <taxon>Neoptera</taxon>
        <taxon>Endopterygota</taxon>
        <taxon>Hymenoptera</taxon>
        <taxon>Apocrita</taxon>
        <taxon>Aculeata</taxon>
        <taxon>Formicoidea</taxon>
        <taxon>Formicidae</taxon>
        <taxon>Formicinae</taxon>
        <taxon>Lasius</taxon>
        <taxon>Lasius</taxon>
    </lineage>
</organism>
<dbReference type="InterPro" id="IPR036691">
    <property type="entry name" value="Endo/exonu/phosph_ase_sf"/>
</dbReference>
<keyword evidence="3" id="KW-1185">Reference proteome</keyword>
<dbReference type="Gene3D" id="3.60.10.10">
    <property type="entry name" value="Endonuclease/exonuclease/phosphatase"/>
    <property type="match status" value="1"/>
</dbReference>
<protein>
    <submittedName>
        <fullName evidence="2">Uncharacterized protein</fullName>
    </submittedName>
</protein>
<sequence>MGEKLEIMREWMEENGNGIKTMIGGDFNARTGELGGEVREEGDVEGGGRVSMDKKVNGDGRLLVSKLEEVGWEIMNGGVAGDEKGNWTYTGGRGQTVIDYVIGSGEVRESIGKLEIEERVESDHQPLSVWVKGEGIRRTKGIGVGKGRWDWSMEGREEFREEMGKVQGSGETVEREWVNMREKIKGILGKGNRVGVGEKGKGGRWFDEKCREEKRRVRRELKRWRREGGDGETYIERKREYGKLCLRKKGEENERWEKLAQEARTEGQVWEIVRRERRKGEGGSGEGIEMREWNDYFKELLGGVEGKVTLGAYGEMRGDGEEALGKEEVRRAIDKMRDKKAVGIDGIPAEVWKYGGG</sequence>
<accession>A0A0J7K629</accession>
<name>A0A0J7K629_LASNI</name>
<comment type="caution">
    <text evidence="2">The sequence shown here is derived from an EMBL/GenBank/DDBJ whole genome shotgun (WGS) entry which is preliminary data.</text>
</comment>